<feature type="region of interest" description="Disordered" evidence="6">
    <location>
        <begin position="1002"/>
        <end position="1072"/>
    </location>
</feature>
<feature type="region of interest" description="Disordered" evidence="6">
    <location>
        <begin position="112"/>
        <end position="135"/>
    </location>
</feature>
<feature type="region of interest" description="Disordered" evidence="6">
    <location>
        <begin position="2194"/>
        <end position="2259"/>
    </location>
</feature>
<evidence type="ECO:0000256" key="2">
    <source>
        <dbReference type="ARBA" id="ARBA00005927"/>
    </source>
</evidence>
<feature type="compositionally biased region" description="Basic and acidic residues" evidence="6">
    <location>
        <begin position="587"/>
        <end position="597"/>
    </location>
</feature>
<dbReference type="Gene3D" id="1.25.40.1030">
    <property type="match status" value="1"/>
</dbReference>
<feature type="compositionally biased region" description="Basic and acidic residues" evidence="6">
    <location>
        <begin position="1364"/>
        <end position="1377"/>
    </location>
</feature>
<evidence type="ECO:0000256" key="5">
    <source>
        <dbReference type="ARBA" id="ARBA00022892"/>
    </source>
</evidence>
<dbReference type="GO" id="GO:0070973">
    <property type="term" value="P:protein localization to endoplasmic reticulum exit site"/>
    <property type="evidence" value="ECO:0007669"/>
    <property type="project" value="TreeGrafter"/>
</dbReference>
<dbReference type="EMBL" id="KK107039">
    <property type="protein sequence ID" value="EZA61907.1"/>
    <property type="molecule type" value="Genomic_DNA"/>
</dbReference>
<proteinExistence type="inferred from homology"/>
<feature type="compositionally biased region" description="Polar residues" evidence="6">
    <location>
        <begin position="885"/>
        <end position="898"/>
    </location>
</feature>
<gene>
    <name evidence="8" type="ORF">X777_04718</name>
</gene>
<protein>
    <submittedName>
        <fullName evidence="8">Protein transport protein Sec16A</fullName>
    </submittedName>
</protein>
<evidence type="ECO:0000256" key="3">
    <source>
        <dbReference type="ARBA" id="ARBA00022448"/>
    </source>
</evidence>
<feature type="compositionally biased region" description="Basic and acidic residues" evidence="6">
    <location>
        <begin position="738"/>
        <end position="747"/>
    </location>
</feature>
<dbReference type="CDD" id="cd09233">
    <property type="entry name" value="ACE1-Sec16-like"/>
    <property type="match status" value="1"/>
</dbReference>
<organism evidence="8 9">
    <name type="scientific">Ooceraea biroi</name>
    <name type="common">Clonal raider ant</name>
    <name type="synonym">Cerapachys biroi</name>
    <dbReference type="NCBI Taxonomy" id="2015173"/>
    <lineage>
        <taxon>Eukaryota</taxon>
        <taxon>Metazoa</taxon>
        <taxon>Ecdysozoa</taxon>
        <taxon>Arthropoda</taxon>
        <taxon>Hexapoda</taxon>
        <taxon>Insecta</taxon>
        <taxon>Pterygota</taxon>
        <taxon>Neoptera</taxon>
        <taxon>Endopterygota</taxon>
        <taxon>Hymenoptera</taxon>
        <taxon>Apocrita</taxon>
        <taxon>Aculeata</taxon>
        <taxon>Formicoidea</taxon>
        <taxon>Formicidae</taxon>
        <taxon>Dorylinae</taxon>
        <taxon>Ooceraea</taxon>
    </lineage>
</organism>
<feature type="region of interest" description="Disordered" evidence="6">
    <location>
        <begin position="587"/>
        <end position="987"/>
    </location>
</feature>
<keyword evidence="4" id="KW-0256">Endoplasmic reticulum</keyword>
<accession>A0A026X0T7</accession>
<feature type="compositionally biased region" description="Basic and acidic residues" evidence="6">
    <location>
        <begin position="870"/>
        <end position="879"/>
    </location>
</feature>
<feature type="compositionally biased region" description="Basic and acidic residues" evidence="6">
    <location>
        <begin position="2137"/>
        <end position="2146"/>
    </location>
</feature>
<comment type="subcellular location">
    <subcellularLocation>
        <location evidence="1">Endoplasmic reticulum</location>
    </subcellularLocation>
</comment>
<keyword evidence="9" id="KW-1185">Reference proteome</keyword>
<feature type="compositionally biased region" description="Basic and acidic residues" evidence="6">
    <location>
        <begin position="761"/>
        <end position="778"/>
    </location>
</feature>
<feature type="compositionally biased region" description="Polar residues" evidence="6">
    <location>
        <begin position="126"/>
        <end position="135"/>
    </location>
</feature>
<evidence type="ECO:0000259" key="7">
    <source>
        <dbReference type="Pfam" id="PF12931"/>
    </source>
</evidence>
<feature type="compositionally biased region" description="Polar residues" evidence="6">
    <location>
        <begin position="1780"/>
        <end position="1827"/>
    </location>
</feature>
<keyword evidence="5" id="KW-0931">ER-Golgi transport</keyword>
<dbReference type="PANTHER" id="PTHR13402">
    <property type="entry name" value="RGPR-RELATED"/>
    <property type="match status" value="1"/>
</dbReference>
<feature type="compositionally biased region" description="Polar residues" evidence="6">
    <location>
        <begin position="726"/>
        <end position="735"/>
    </location>
</feature>
<feature type="region of interest" description="Disordered" evidence="6">
    <location>
        <begin position="28"/>
        <end position="93"/>
    </location>
</feature>
<feature type="domain" description="Sec16 Sec23-binding" evidence="7">
    <location>
        <begin position="1418"/>
        <end position="1652"/>
    </location>
</feature>
<dbReference type="GO" id="GO:0012507">
    <property type="term" value="C:ER to Golgi transport vesicle membrane"/>
    <property type="evidence" value="ECO:0007669"/>
    <property type="project" value="TreeGrafter"/>
</dbReference>
<feature type="compositionally biased region" description="Basic and acidic residues" evidence="6">
    <location>
        <begin position="606"/>
        <end position="615"/>
    </location>
</feature>
<dbReference type="GO" id="GO:0070971">
    <property type="term" value="C:endoplasmic reticulum exit site"/>
    <property type="evidence" value="ECO:0007669"/>
    <property type="project" value="TreeGrafter"/>
</dbReference>
<evidence type="ECO:0000256" key="6">
    <source>
        <dbReference type="SAM" id="MobiDB-lite"/>
    </source>
</evidence>
<feature type="region of interest" description="Disordered" evidence="6">
    <location>
        <begin position="1364"/>
        <end position="1407"/>
    </location>
</feature>
<dbReference type="PANTHER" id="PTHR13402:SF6">
    <property type="entry name" value="SECRETORY 16, ISOFORM I"/>
    <property type="match status" value="1"/>
</dbReference>
<name>A0A026X0T7_OOCBI</name>
<dbReference type="STRING" id="2015173.A0A026X0T7"/>
<evidence type="ECO:0000256" key="4">
    <source>
        <dbReference type="ARBA" id="ARBA00022824"/>
    </source>
</evidence>
<feature type="region of interest" description="Disordered" evidence="6">
    <location>
        <begin position="2126"/>
        <end position="2146"/>
    </location>
</feature>
<feature type="compositionally biased region" description="Polar residues" evidence="6">
    <location>
        <begin position="2226"/>
        <end position="2235"/>
    </location>
</feature>
<feature type="compositionally biased region" description="Polar residues" evidence="6">
    <location>
        <begin position="1716"/>
        <end position="1727"/>
    </location>
</feature>
<dbReference type="OrthoDB" id="8918678at2759"/>
<feature type="region of interest" description="Disordered" evidence="6">
    <location>
        <begin position="1780"/>
        <end position="1850"/>
    </location>
</feature>
<feature type="region of interest" description="Disordered" evidence="6">
    <location>
        <begin position="1704"/>
        <end position="1734"/>
    </location>
</feature>
<feature type="region of interest" description="Disordered" evidence="6">
    <location>
        <begin position="320"/>
        <end position="380"/>
    </location>
</feature>
<sequence length="2437" mass="275431">MVNPYRARPTRPRVDHSAAYGMHNQNMWMPMTRPQSDVAPTDTTQQDTPRPESARQATQNYTDSLAPPYANYKNQQYPIPPGHASPKPGYEHVQWPSEHQNIAYPVQQRLVPQKGQPPTHLPPPVGSQNNYNWNKDDTVNLQASQNNWQNHSDTVLTGHWQDQNTLKEVQQHVDNRSNSQPAQPQQMYNTPADAVNKEHSMNWTTNGHQAVNETGGRSDIVSSQWHNQNRESMMSHHQTAHLVQTSNVDDTINSWSQSQSNNSAPHDWRHSNVQNDANQWMQVDNSCKENAPQDSTQGARFAANEWQTNQHATSFHYAMPPATAATPAPTPVENTVHTPNNNEQQESEKQASIPSYDPISHARSNDVRPPIGDPNNSNAIAADVPRNNISKTILVGENDDHVFAPATAEELSNNFGQLNLGNKSSKYVDHSGESLEVHSSSAEGRAQHSSSFNVADVRGNPLPDNIPVLPVDYVPSSVENSHCADSQPIVNQDHPIPNTYQSGAVKITENASQSGYDQWYNQSALPTSLENSWYLKDPARPPAKQWGAEQNVENYENIQQTSDFVNVEVIAPAATLKERDIYGSRDSINKETLDNDPKPSASPKEMNVRDFREEANNVEVPSMQQQVQQRPHPPLQTEQMPDNYEFASNDRNTFLETGELTDSHQEHEPTPPSQDDENDEVPNDIPFLREVPGQSSSIDPRRNDPTGQETHMQAGQRLPDPRRNDPSGQEQSMQVRNIPDRVERRDVLPGQERNVPLLLRSDSDTLERRNDPSGRERSLPPQQSRNDPSGEERYQLQSQIILEPSETREVLGRGNEPEETVPQTDADLRQIPGGASSNDVTQLVDDRTTGGRVVTGSLPDIPPAMQDPSSDTRSKREEAVGASLESDSQGVSGSSNRRNSYEDEDDEGSRNSRDESRERRRESSTDRRRYEYDRKNAYYDRDREYDDDYYYDRRRDTDRQYNARDEFERRDMPYRDDDRKHHSRDDLDRHARDDLDRRVRGKEDLDERDGRRRPDDRRRDDPRRRDARDYDPRYSRDPRDPRERDYMDRERRRDDRRSRRYDDYDRDPYRRDYYDDPYGRRYRYAINHKPKLCQYLSSSGYSGYDYSAHYGNNYYAYLENLRRTNPAAYSEWYHKYYANQHQQQIARGVSNYPEDRASVHSGRSSCDDRCFPIPSACFRSPDKILYVPRFGYPGWAGNLRERSTACRNCNRTTGDKRTLGDMSLLEDSTIASARLTPTKFSTSHAYGCFSIGSLIHVHPSYPADGERAKVDILRVDNLLSHDSVTRDLRLYPGPLINGVTHKKTIIEYCENKIKKAVNEEMIDRASYVLLYELMIMLIQQNGNVVGVDIAALLLRNKDAHPYDVSKLRSQEAGRRESQISQRSGATGGSGSTQDISTLSDKIETKQRKTTEQITDEFRDTLLYGRVQEALEYAMNEGLWGHALFLASKLDKRTHASVMTRFANSLPPHDPLQTLYQLHSGRVPAIVTCVADPRWDDWRPHLAMIISNTSSNPEVNRRSITTLGDTLFARGDVHAAHFCYILAQIDFGAYGSNGVKLVLIGANHNKPYSEFLTMEAVMLTEIYEYARNLSDPSFTLVDLQTFKFDLTVKMVDSGLIEKALLYVEQIATNVANDPSKYKGSFARAIYVLGDRIKYYDPVFKDAVEDTATLTWLDKLAEIVGKQDEDVGDETYSSRVDSRMENQEIHEMKHQQQQQQQALSVPLTSQQWGAAQPEYGDGPTSMMEVNTGEIQSDWQPLSLPTNIQDVYDPNAQYMRAGIDESVQYQQPQPRDYWNQQPYYQGNYSRNETMPDLTNQTEIDNSQQQDNWNNKAEREDKTPTPEVSNYGLISDNDLDLGESPDAIGVSSLRRRNVSAKSSVFNDNMPNVPTFFDLSGGILETKDQNSCKSFKYPKLTASYPKILQNERVHPRNIKKPKPAGSTLSKPPCSQPPVFLKCKIKKQSPSEGVQEATPGQPVYDTLASSQTTDLDIQFSKLKLESFIAQNVTTEAKAASHVISSSEAQTLKQYCNFEEKKVMRVAPHIRRKDVICDTVDAWSYDSSTGQNDVSELSRYKPLVFGGTYPIDLPLRFRNDSRITEDTPAKRNLVQPTISMAPSSGKQYDPLEELDALDTPRSNAKSATEMKKTEKMADKKAANSGGSWFGGLFSKLAPKPKNQMILPDDSNPTIVWDPVAKKWMNKDEDGDGGAATLAPPPKTSDMSFRAPAMPDSRSAQPLSSGMHTGDDIPAMDTPKSGTGSNMFKLPKGRSMRANYVDVMNPGGSKPNAISSTNMPTPMTSPLSPMATSSPQLFVPAPINDPAAPMNFLTPTVTPPSGSVAENTPQTIHRMDTHYRCIRYTYINTINSQDVISLYGRFTLCSTVVILMLRLQFAGMQLSLSFGVFPEYCTLSLELDQLVITRGAELHNEGSTAPSAEQETRIPIE</sequence>
<dbReference type="Proteomes" id="UP000053097">
    <property type="component" value="Unassembled WGS sequence"/>
</dbReference>
<dbReference type="GO" id="GO:0016192">
    <property type="term" value="P:vesicle-mediated transport"/>
    <property type="evidence" value="ECO:0007669"/>
    <property type="project" value="UniProtKB-KW"/>
</dbReference>
<keyword evidence="3" id="KW-0813">Transport</keyword>
<dbReference type="GO" id="GO:0007030">
    <property type="term" value="P:Golgi organization"/>
    <property type="evidence" value="ECO:0007669"/>
    <property type="project" value="TreeGrafter"/>
</dbReference>
<dbReference type="OMA" id="QQWNTIQ"/>
<dbReference type="Pfam" id="PF12931">
    <property type="entry name" value="TPR_Sec16"/>
    <property type="match status" value="1"/>
</dbReference>
<evidence type="ECO:0000313" key="9">
    <source>
        <dbReference type="Proteomes" id="UP000053097"/>
    </source>
</evidence>
<dbReference type="InterPro" id="IPR024298">
    <property type="entry name" value="Sec16_Sec23-bd"/>
</dbReference>
<evidence type="ECO:0000313" key="8">
    <source>
        <dbReference type="EMBL" id="EZA61907.1"/>
    </source>
</evidence>
<feature type="region of interest" description="Disordered" evidence="6">
    <location>
        <begin position="1924"/>
        <end position="1944"/>
    </location>
</feature>
<evidence type="ECO:0000256" key="1">
    <source>
        <dbReference type="ARBA" id="ARBA00004240"/>
    </source>
</evidence>
<feature type="compositionally biased region" description="Basic and acidic residues" evidence="6">
    <location>
        <begin position="908"/>
        <end position="987"/>
    </location>
</feature>
<reference evidence="8 9" key="1">
    <citation type="journal article" date="2014" name="Curr. Biol.">
        <title>The genome of the clonal raider ant Cerapachys biroi.</title>
        <authorList>
            <person name="Oxley P.R."/>
            <person name="Ji L."/>
            <person name="Fetter-Pruneda I."/>
            <person name="McKenzie S.K."/>
            <person name="Li C."/>
            <person name="Hu H."/>
            <person name="Zhang G."/>
            <person name="Kronauer D.J."/>
        </authorList>
    </citation>
    <scope>NUCLEOTIDE SEQUENCE [LARGE SCALE GENOMIC DNA]</scope>
</reference>
<feature type="compositionally biased region" description="Polar residues" evidence="6">
    <location>
        <begin position="332"/>
        <end position="344"/>
    </location>
</feature>
<comment type="similarity">
    <text evidence="2">Belongs to the SEC16 family.</text>
</comment>